<evidence type="ECO:0000256" key="1">
    <source>
        <dbReference type="SAM" id="MobiDB-lite"/>
    </source>
</evidence>
<dbReference type="Proteomes" id="UP000594638">
    <property type="component" value="Unassembled WGS sequence"/>
</dbReference>
<dbReference type="Gramene" id="OE9A028091T1">
    <property type="protein sequence ID" value="OE9A028091C1"/>
    <property type="gene ID" value="OE9A028091"/>
</dbReference>
<reference evidence="2 3" key="1">
    <citation type="submission" date="2019-12" db="EMBL/GenBank/DDBJ databases">
        <authorList>
            <person name="Alioto T."/>
            <person name="Alioto T."/>
            <person name="Gomez Garrido J."/>
        </authorList>
    </citation>
    <scope>NUCLEOTIDE SEQUENCE [LARGE SCALE GENOMIC DNA]</scope>
</reference>
<evidence type="ECO:0000313" key="2">
    <source>
        <dbReference type="EMBL" id="CAA2983499.1"/>
    </source>
</evidence>
<name>A0A8S0RX38_OLEEU</name>
<dbReference type="EMBL" id="CACTIH010003733">
    <property type="protein sequence ID" value="CAA2983499.1"/>
    <property type="molecule type" value="Genomic_DNA"/>
</dbReference>
<gene>
    <name evidence="2" type="ORF">OLEA9_A028091</name>
</gene>
<evidence type="ECO:0000313" key="3">
    <source>
        <dbReference type="Proteomes" id="UP000594638"/>
    </source>
</evidence>
<feature type="region of interest" description="Disordered" evidence="1">
    <location>
        <begin position="65"/>
        <end position="95"/>
    </location>
</feature>
<proteinExistence type="predicted"/>
<feature type="compositionally biased region" description="Basic residues" evidence="1">
    <location>
        <begin position="67"/>
        <end position="76"/>
    </location>
</feature>
<organism evidence="2 3">
    <name type="scientific">Olea europaea subsp. europaea</name>
    <dbReference type="NCBI Taxonomy" id="158383"/>
    <lineage>
        <taxon>Eukaryota</taxon>
        <taxon>Viridiplantae</taxon>
        <taxon>Streptophyta</taxon>
        <taxon>Embryophyta</taxon>
        <taxon>Tracheophyta</taxon>
        <taxon>Spermatophyta</taxon>
        <taxon>Magnoliopsida</taxon>
        <taxon>eudicotyledons</taxon>
        <taxon>Gunneridae</taxon>
        <taxon>Pentapetalae</taxon>
        <taxon>asterids</taxon>
        <taxon>lamiids</taxon>
        <taxon>Lamiales</taxon>
        <taxon>Oleaceae</taxon>
        <taxon>Oleeae</taxon>
        <taxon>Olea</taxon>
    </lineage>
</organism>
<keyword evidence="3" id="KW-1185">Reference proteome</keyword>
<protein>
    <submittedName>
        <fullName evidence="2">Uncharacterized protein</fullName>
    </submittedName>
</protein>
<accession>A0A8S0RX38</accession>
<sequence>MITEATMRLTIKGLDTSNIEGKTTLKKEKWEKIPRQIMLQIIMPRLPSIFHRIHPKKSGLKVEKRFRQIKPGRHTNRRDQRPVPRDKQQKGPRLGVILWKGIPTLA</sequence>
<feature type="compositionally biased region" description="Basic and acidic residues" evidence="1">
    <location>
        <begin position="77"/>
        <end position="89"/>
    </location>
</feature>
<comment type="caution">
    <text evidence="2">The sequence shown here is derived from an EMBL/GenBank/DDBJ whole genome shotgun (WGS) entry which is preliminary data.</text>
</comment>
<dbReference type="AlphaFoldDB" id="A0A8S0RX38"/>